<proteinExistence type="predicted"/>
<evidence type="ECO:0000313" key="3">
    <source>
        <dbReference type="EMBL" id="AEM40879.1"/>
    </source>
</evidence>
<feature type="domain" description="LpxI N-terminal" evidence="2">
    <location>
        <begin position="1"/>
        <end position="130"/>
    </location>
</feature>
<sequence>MIALIGGTGALPPALAAALQAADRPFLLCEMAGFPFDDMADLPRHTFRVEQIGTLLADLRAKGVTEVCLAGAIRRPAFDPAAIDAATAPILARLAPAMAQGDDALLRAVVGVFEGAGFIVRGAHDLAPALLPKAGVLGRVQLRPDGDATRAAAVHDALAASDVGQALVVRRGQVLAIEASFGTDFMLDTMEGRAGGALFYKAPKAGQDLRIDLPVVGPDTVARAAKAGIACIAIAAGGVMILDQTATIAAADAAGISLWVR</sequence>
<dbReference type="EMBL" id="CP002018">
    <property type="protein sequence ID" value="AEM40879.1"/>
    <property type="molecule type" value="Genomic_DNA"/>
</dbReference>
<reference evidence="3 4" key="1">
    <citation type="journal article" date="2011" name="J. Bacteriol.">
        <title>Complete genome sequence of the industrial strain Ketogulonicigenium vulgare WSH-001.</title>
        <authorList>
            <person name="Liu L."/>
            <person name="Li Y."/>
            <person name="Zhang J."/>
            <person name="Zhou Z."/>
            <person name="Liu J."/>
            <person name="Li X."/>
            <person name="Zhou J."/>
            <person name="Du G."/>
            <person name="Wang L."/>
            <person name="Chen J."/>
        </authorList>
    </citation>
    <scope>NUCLEOTIDE SEQUENCE [LARGE SCALE GENOMIC DNA]</scope>
    <source>
        <strain evidence="3 4">WSH-001</strain>
    </source>
</reference>
<dbReference type="KEGG" id="kvl:KVU_1040"/>
<dbReference type="HOGENOM" id="CLU_085042_1_0_5"/>
<dbReference type="Gene3D" id="3.40.50.20">
    <property type="match status" value="1"/>
</dbReference>
<protein>
    <recommendedName>
        <fullName evidence="5">Phosphatidate cytidyltransferase</fullName>
    </recommendedName>
</protein>
<dbReference type="PANTHER" id="PTHR39962:SF1">
    <property type="entry name" value="LPXI FAMILY PROTEIN"/>
    <property type="match status" value="1"/>
</dbReference>
<dbReference type="RefSeq" id="WP_013384337.1">
    <property type="nucleotide sequence ID" value="NC_017384.1"/>
</dbReference>
<dbReference type="Gene3D" id="3.40.140.80">
    <property type="match status" value="1"/>
</dbReference>
<keyword evidence="4" id="KW-1185">Reference proteome</keyword>
<dbReference type="Pfam" id="PF06230">
    <property type="entry name" value="LpxI_C"/>
    <property type="match status" value="1"/>
</dbReference>
<organism evidence="3 4">
    <name type="scientific">Ketogulonicigenium vulgare (strain WSH-001)</name>
    <dbReference type="NCBI Taxonomy" id="759362"/>
    <lineage>
        <taxon>Bacteria</taxon>
        <taxon>Pseudomonadati</taxon>
        <taxon>Pseudomonadota</taxon>
        <taxon>Alphaproteobacteria</taxon>
        <taxon>Rhodobacterales</taxon>
        <taxon>Roseobacteraceae</taxon>
        <taxon>Ketogulonicigenium</taxon>
    </lineage>
</organism>
<feature type="domain" description="LpxI C-terminal" evidence="1">
    <location>
        <begin position="145"/>
        <end position="259"/>
    </location>
</feature>
<dbReference type="Pfam" id="PF17930">
    <property type="entry name" value="LpxI_N"/>
    <property type="match status" value="1"/>
</dbReference>
<dbReference type="AlphaFoldDB" id="F9Y6D3"/>
<evidence type="ECO:0000259" key="2">
    <source>
        <dbReference type="Pfam" id="PF17930"/>
    </source>
</evidence>
<accession>F9Y6D3</accession>
<dbReference type="OrthoDB" id="9789836at2"/>
<evidence type="ECO:0000313" key="4">
    <source>
        <dbReference type="Proteomes" id="UP000000692"/>
    </source>
</evidence>
<dbReference type="InterPro" id="IPR041255">
    <property type="entry name" value="LpxI_N"/>
</dbReference>
<dbReference type="InterPro" id="IPR043167">
    <property type="entry name" value="LpxI_C_sf"/>
</dbReference>
<dbReference type="InterPro" id="IPR053174">
    <property type="entry name" value="LpxI"/>
</dbReference>
<name>F9Y6D3_KETVW</name>
<dbReference type="eggNOG" id="COG3494">
    <property type="taxonomic scope" value="Bacteria"/>
</dbReference>
<evidence type="ECO:0008006" key="5">
    <source>
        <dbReference type="Google" id="ProtNLM"/>
    </source>
</evidence>
<dbReference type="Proteomes" id="UP000000692">
    <property type="component" value="Chromosome"/>
</dbReference>
<gene>
    <name evidence="3" type="ordered locus">KVU_1040</name>
</gene>
<dbReference type="InterPro" id="IPR010415">
    <property type="entry name" value="LpxI_C"/>
</dbReference>
<dbReference type="PANTHER" id="PTHR39962">
    <property type="entry name" value="BLL4848 PROTEIN"/>
    <property type="match status" value="1"/>
</dbReference>
<evidence type="ECO:0000259" key="1">
    <source>
        <dbReference type="Pfam" id="PF06230"/>
    </source>
</evidence>